<dbReference type="EMBL" id="PEZP01000030">
    <property type="protein sequence ID" value="PIT98124.1"/>
    <property type="molecule type" value="Genomic_DNA"/>
</dbReference>
<evidence type="ECO:0000313" key="3">
    <source>
        <dbReference type="EMBL" id="PIT98124.1"/>
    </source>
</evidence>
<feature type="compositionally biased region" description="Low complexity" evidence="1">
    <location>
        <begin position="58"/>
        <end position="87"/>
    </location>
</feature>
<keyword evidence="2" id="KW-0472">Membrane</keyword>
<gene>
    <name evidence="3" type="ORF">COT71_02400</name>
</gene>
<organism evidence="3 4">
    <name type="scientific">Candidatus Andersenbacteria bacterium CG10_big_fil_rev_8_21_14_0_10_54_11</name>
    <dbReference type="NCBI Taxonomy" id="1974485"/>
    <lineage>
        <taxon>Bacteria</taxon>
        <taxon>Candidatus Anderseniibacteriota</taxon>
    </lineage>
</organism>
<dbReference type="Proteomes" id="UP000230731">
    <property type="component" value="Unassembled WGS sequence"/>
</dbReference>
<proteinExistence type="predicted"/>
<evidence type="ECO:0000313" key="4">
    <source>
        <dbReference type="Proteomes" id="UP000230731"/>
    </source>
</evidence>
<dbReference type="AlphaFoldDB" id="A0A2M6WZD6"/>
<feature type="transmembrane region" description="Helical" evidence="2">
    <location>
        <begin position="25"/>
        <end position="45"/>
    </location>
</feature>
<comment type="caution">
    <text evidence="3">The sequence shown here is derived from an EMBL/GenBank/DDBJ whole genome shotgun (WGS) entry which is preliminary data.</text>
</comment>
<keyword evidence="2" id="KW-0812">Transmembrane</keyword>
<keyword evidence="2" id="KW-1133">Transmembrane helix</keyword>
<protein>
    <submittedName>
        <fullName evidence="3">Uncharacterized protein</fullName>
    </submittedName>
</protein>
<accession>A0A2M6WZD6</accession>
<evidence type="ECO:0000256" key="2">
    <source>
        <dbReference type="SAM" id="Phobius"/>
    </source>
</evidence>
<evidence type="ECO:0000256" key="1">
    <source>
        <dbReference type="SAM" id="MobiDB-lite"/>
    </source>
</evidence>
<name>A0A2M6WZD6_9BACT</name>
<feature type="region of interest" description="Disordered" evidence="1">
    <location>
        <begin position="56"/>
        <end position="96"/>
    </location>
</feature>
<sequence>MIVKRFISKIHHLREQPEEVRLKAISRYTIVIGLIVASIWLAILLPLQVALKRQPAVAEQQQGQEKQSGGQAAQTTASPSPASLFAPSPSPAAQPQ</sequence>
<reference evidence="4" key="1">
    <citation type="submission" date="2017-09" db="EMBL/GenBank/DDBJ databases">
        <title>Depth-based differentiation of microbial function through sediment-hosted aquifers and enrichment of novel symbionts in the deep terrestrial subsurface.</title>
        <authorList>
            <person name="Probst A.J."/>
            <person name="Ladd B."/>
            <person name="Jarett J.K."/>
            <person name="Geller-Mcgrath D.E."/>
            <person name="Sieber C.M.K."/>
            <person name="Emerson J.B."/>
            <person name="Anantharaman K."/>
            <person name="Thomas B.C."/>
            <person name="Malmstrom R."/>
            <person name="Stieglmeier M."/>
            <person name="Klingl A."/>
            <person name="Woyke T."/>
            <person name="Ryan C.M."/>
            <person name="Banfield J.F."/>
        </authorList>
    </citation>
    <scope>NUCLEOTIDE SEQUENCE [LARGE SCALE GENOMIC DNA]</scope>
</reference>